<dbReference type="Pfam" id="PF05402">
    <property type="entry name" value="PqqD"/>
    <property type="match status" value="1"/>
</dbReference>
<evidence type="ECO:0000313" key="2">
    <source>
        <dbReference type="Proteomes" id="UP000011863"/>
    </source>
</evidence>
<dbReference type="Gene3D" id="1.10.10.1150">
    <property type="entry name" value="Coenzyme PQQ synthesis protein D (PqqD)"/>
    <property type="match status" value="1"/>
</dbReference>
<evidence type="ECO:0008006" key="3">
    <source>
        <dbReference type="Google" id="ProtNLM"/>
    </source>
</evidence>
<organism evidence="1 2">
    <name type="scientific">Ilumatobacter coccineus (strain NBRC 103263 / KCTC 29153 / YM16-304)</name>
    <dbReference type="NCBI Taxonomy" id="1313172"/>
    <lineage>
        <taxon>Bacteria</taxon>
        <taxon>Bacillati</taxon>
        <taxon>Actinomycetota</taxon>
        <taxon>Acidimicrobiia</taxon>
        <taxon>Acidimicrobiales</taxon>
        <taxon>Ilumatobacteraceae</taxon>
        <taxon>Ilumatobacter</taxon>
    </lineage>
</organism>
<dbReference type="PANTHER" id="PTHR12526:SF600">
    <property type="entry name" value="GLYCOSYL TRANSFERASE GROUP 1"/>
    <property type="match status" value="1"/>
</dbReference>
<dbReference type="SUPFAM" id="SSF53756">
    <property type="entry name" value="UDP-Glycosyltransferase/glycogen phosphorylase"/>
    <property type="match status" value="1"/>
</dbReference>
<protein>
    <recommendedName>
        <fullName evidence="3">Glycosyltransferase</fullName>
    </recommendedName>
</protein>
<dbReference type="InterPro" id="IPR041881">
    <property type="entry name" value="PqqD_sf"/>
</dbReference>
<dbReference type="EMBL" id="AP012057">
    <property type="protein sequence ID" value="BAN03848.1"/>
    <property type="molecule type" value="Genomic_DNA"/>
</dbReference>
<dbReference type="PANTHER" id="PTHR12526">
    <property type="entry name" value="GLYCOSYLTRANSFERASE"/>
    <property type="match status" value="1"/>
</dbReference>
<dbReference type="KEGG" id="aym:YM304_35340"/>
<dbReference type="AlphaFoldDB" id="A0A6C7EGY0"/>
<dbReference type="InterPro" id="IPR008792">
    <property type="entry name" value="PQQD"/>
</dbReference>
<dbReference type="GO" id="GO:0016757">
    <property type="term" value="F:glycosyltransferase activity"/>
    <property type="evidence" value="ECO:0007669"/>
    <property type="project" value="TreeGrafter"/>
</dbReference>
<gene>
    <name evidence="1" type="ORF">YM304_35340</name>
</gene>
<dbReference type="Gene3D" id="3.40.50.2000">
    <property type="entry name" value="Glycogen Phosphorylase B"/>
    <property type="match status" value="1"/>
</dbReference>
<dbReference type="OrthoDB" id="5142720at2"/>
<keyword evidence="2" id="KW-1185">Reference proteome</keyword>
<dbReference type="Proteomes" id="UP000011863">
    <property type="component" value="Chromosome"/>
</dbReference>
<evidence type="ECO:0000313" key="1">
    <source>
        <dbReference type="EMBL" id="BAN03848.1"/>
    </source>
</evidence>
<sequence>MRIALATPFDPGLAGNGSSLRARFWRETLAEMGDLTTFVVPVSTPSPVVDAQPELGEFRVVEPMPIENAVFPERSLLASEYLGVLTGETAPPFDLIVGFRSYLGPFAVGLRGGSPACLVVDLDDDDVAFHDSRGEHDLARQHRVMIDWFAPHTDLLVSASGFGSTAIVPNVAPSSPVAEPAAPPTHPPIVTMFGNLDYAPNRDAARWLSTEVWPLVSRLVPDAELVVCGTGSDDLDHGIGFVDDLGALLERSRCTVAPILSGSGTRIKILESWAHGVPVVTTSLGVEGLDARDGVHVLVADDAASFAVRIVDLLDDPAMRASLSRSGLELVADRYAKPHVATAARELLDQTVRRSIRRPGPAQADDLDLAEADDGLVVFEPTASAAHHLNPSAAVVFMLCDGATDAVTIAERYAETFGLDEPPLAQVVRTIDDLVHKRLLEPASWTVAPTPRQ</sequence>
<proteinExistence type="predicted"/>
<dbReference type="Pfam" id="PF13692">
    <property type="entry name" value="Glyco_trans_1_4"/>
    <property type="match status" value="1"/>
</dbReference>
<reference evidence="1 2" key="1">
    <citation type="journal article" date="2013" name="Int. J. Syst. Evol. Microbiol.">
        <title>Ilumatobacter nonamiense sp. nov. and Ilumatobacter coccineum sp. nov., isolated from seashore sand.</title>
        <authorList>
            <person name="Matsumoto A."/>
            <person name="Kasai H."/>
            <person name="Matsuo Y."/>
            <person name="Shizuri Y."/>
            <person name="Ichikawa N."/>
            <person name="Fujita N."/>
            <person name="Omura S."/>
            <person name="Takahashi Y."/>
        </authorList>
    </citation>
    <scope>NUCLEOTIDE SEQUENCE [LARGE SCALE GENOMIC DNA]</scope>
    <source>
        <strain evidence="2">NBRC 103263 / KCTC 29153 / YM16-304</strain>
    </source>
</reference>
<name>A0A6C7EGY0_ILUCY</name>
<dbReference type="RefSeq" id="WP_015443095.1">
    <property type="nucleotide sequence ID" value="NC_020520.1"/>
</dbReference>
<accession>A0A6C7EGY0</accession>